<dbReference type="PANTHER" id="PTHR43014:SF2">
    <property type="entry name" value="MERCURIC REDUCTASE"/>
    <property type="match status" value="1"/>
</dbReference>
<evidence type="ECO:0000256" key="5">
    <source>
        <dbReference type="ARBA" id="ARBA00022857"/>
    </source>
</evidence>
<comment type="cofactor">
    <cofactor evidence="1">
        <name>FAD</name>
        <dbReference type="ChEBI" id="CHEBI:57692"/>
    </cofactor>
</comment>
<dbReference type="InterPro" id="IPR036188">
    <property type="entry name" value="FAD/NAD-bd_sf"/>
</dbReference>
<dbReference type="Pfam" id="PF07992">
    <property type="entry name" value="Pyr_redox_2"/>
    <property type="match status" value="1"/>
</dbReference>
<keyword evidence="6" id="KW-0560">Oxidoreductase</keyword>
<evidence type="ECO:0000313" key="10">
    <source>
        <dbReference type="EMBL" id="PTF12570.1"/>
    </source>
</evidence>
<evidence type="ECO:0000256" key="1">
    <source>
        <dbReference type="ARBA" id="ARBA00001974"/>
    </source>
</evidence>
<keyword evidence="7" id="KW-1015">Disulfide bond</keyword>
<evidence type="ECO:0000256" key="7">
    <source>
        <dbReference type="ARBA" id="ARBA00023157"/>
    </source>
</evidence>
<dbReference type="PRINTS" id="PR00411">
    <property type="entry name" value="PNDRDTASEI"/>
</dbReference>
<accession>A0ABX5HZ29</accession>
<sequence length="97" mass="10371">MKKYDVIVVGGGSGGLTVASGAASLGARTALVEKETHLGGDCLHVGCVPSKAFIEAANEVHRSNRSEIFGLNVNGKVNMKKIKHWVKRFCCKVEFIV</sequence>
<comment type="similarity">
    <text evidence="2">Belongs to the class-I pyridine nucleotide-disulfide oxidoreductase family.</text>
</comment>
<evidence type="ECO:0000256" key="6">
    <source>
        <dbReference type="ARBA" id="ARBA00023002"/>
    </source>
</evidence>
<dbReference type="EMBL" id="PYZI01000021">
    <property type="protein sequence ID" value="PTF12570.1"/>
    <property type="molecule type" value="Genomic_DNA"/>
</dbReference>
<protein>
    <recommendedName>
        <fullName evidence="9">FAD/NAD(P)-binding domain-containing protein</fullName>
    </recommendedName>
</protein>
<dbReference type="SUPFAM" id="SSF51905">
    <property type="entry name" value="FAD/NAD(P)-binding domain"/>
    <property type="match status" value="1"/>
</dbReference>
<dbReference type="PROSITE" id="PS00076">
    <property type="entry name" value="PYRIDINE_REDOX_1"/>
    <property type="match status" value="1"/>
</dbReference>
<evidence type="ECO:0000256" key="3">
    <source>
        <dbReference type="ARBA" id="ARBA00022630"/>
    </source>
</evidence>
<keyword evidence="3" id="KW-0285">Flavoprotein</keyword>
<dbReference type="Proteomes" id="UP000242088">
    <property type="component" value="Unassembled WGS sequence"/>
</dbReference>
<dbReference type="InterPro" id="IPR023753">
    <property type="entry name" value="FAD/NAD-binding_dom"/>
</dbReference>
<proteinExistence type="inferred from homology"/>
<dbReference type="InterPro" id="IPR012999">
    <property type="entry name" value="Pyr_OxRdtase_I_AS"/>
</dbReference>
<keyword evidence="5" id="KW-0521">NADP</keyword>
<keyword evidence="4" id="KW-0274">FAD</keyword>
<name>A0ABX5HZ29_9STAP</name>
<dbReference type="PANTHER" id="PTHR43014">
    <property type="entry name" value="MERCURIC REDUCTASE"/>
    <property type="match status" value="1"/>
</dbReference>
<keyword evidence="11" id="KW-1185">Reference proteome</keyword>
<evidence type="ECO:0000256" key="8">
    <source>
        <dbReference type="ARBA" id="ARBA00023284"/>
    </source>
</evidence>
<dbReference type="RefSeq" id="WP_107522242.1">
    <property type="nucleotide sequence ID" value="NZ_PYZI01000021.1"/>
</dbReference>
<evidence type="ECO:0000259" key="9">
    <source>
        <dbReference type="Pfam" id="PF07992"/>
    </source>
</evidence>
<evidence type="ECO:0000256" key="4">
    <source>
        <dbReference type="ARBA" id="ARBA00022827"/>
    </source>
</evidence>
<gene>
    <name evidence="10" type="ORF">BUY47_11525</name>
</gene>
<organism evidence="10 11">
    <name type="scientific">Staphylococcus devriesei</name>
    <dbReference type="NCBI Taxonomy" id="586733"/>
    <lineage>
        <taxon>Bacteria</taxon>
        <taxon>Bacillati</taxon>
        <taxon>Bacillota</taxon>
        <taxon>Bacilli</taxon>
        <taxon>Bacillales</taxon>
        <taxon>Staphylococcaceae</taxon>
        <taxon>Staphylococcus</taxon>
    </lineage>
</organism>
<evidence type="ECO:0000313" key="11">
    <source>
        <dbReference type="Proteomes" id="UP000242088"/>
    </source>
</evidence>
<reference evidence="10 11" key="1">
    <citation type="journal article" date="2016" name="Front. Microbiol.">
        <title>Comprehensive Phylogenetic Analysis of Bovine Non-aureus Staphylococci Species Based on Whole-Genome Sequencing.</title>
        <authorList>
            <person name="Naushad S."/>
            <person name="Barkema H.W."/>
            <person name="Luby C."/>
            <person name="Condas L.A."/>
            <person name="Nobrega D.B."/>
            <person name="Carson D.A."/>
            <person name="De Buck J."/>
        </authorList>
    </citation>
    <scope>NUCLEOTIDE SEQUENCE [LARGE SCALE GENOMIC DNA]</scope>
    <source>
        <strain evidence="10 11">SNUC 1409</strain>
    </source>
</reference>
<feature type="domain" description="FAD/NAD(P)-binding" evidence="9">
    <location>
        <begin position="4"/>
        <end position="80"/>
    </location>
</feature>
<evidence type="ECO:0000256" key="2">
    <source>
        <dbReference type="ARBA" id="ARBA00007532"/>
    </source>
</evidence>
<keyword evidence="8" id="KW-0676">Redox-active center</keyword>
<comment type="caution">
    <text evidence="10">The sequence shown here is derived from an EMBL/GenBank/DDBJ whole genome shotgun (WGS) entry which is preliminary data.</text>
</comment>
<dbReference type="Gene3D" id="3.50.50.60">
    <property type="entry name" value="FAD/NAD(P)-binding domain"/>
    <property type="match status" value="1"/>
</dbReference>